<dbReference type="InterPro" id="IPR043519">
    <property type="entry name" value="NT_sf"/>
</dbReference>
<evidence type="ECO:0000313" key="3">
    <source>
        <dbReference type="Proteomes" id="UP001595384"/>
    </source>
</evidence>
<evidence type="ECO:0000313" key="2">
    <source>
        <dbReference type="EMBL" id="MFC3024405.1"/>
    </source>
</evidence>
<sequence>MKLGKEHTLAAVHYRGLDCQGFIRNDCAFERLQPEFKPVVDATVLALVRQFPEQLVGIYLYGSVARGLAVVGRSDLDVSVVLNTPIGEEEREIFAQISGQIPQHYPEISKLDIDPGHIECIWEREQRYYWQFWLKHCCCCIWGEDLAAGLSPHTPSRHIAHALNGDLLTFTEQMRVPPFSRMDDAAVVKVLGKKLIRAAYYFVAEQDNSWYTDLAHCTEVAKRYYPEQRDDLQLAYECAIGACGCKASAFELYVRLSQAIMSAVENITETPPRCE</sequence>
<dbReference type="EMBL" id="JBHRSE010000071">
    <property type="protein sequence ID" value="MFC3024405.1"/>
    <property type="molecule type" value="Genomic_DNA"/>
</dbReference>
<name>A0ABV7CCZ5_9VIBR</name>
<dbReference type="Pfam" id="PF01909">
    <property type="entry name" value="NTP_transf_2"/>
    <property type="match status" value="1"/>
</dbReference>
<dbReference type="Gene3D" id="3.30.460.10">
    <property type="entry name" value="Beta Polymerase, domain 2"/>
    <property type="match status" value="1"/>
</dbReference>
<keyword evidence="3" id="KW-1185">Reference proteome</keyword>
<gene>
    <name evidence="2" type="ORF">ACFODT_11280</name>
</gene>
<comment type="caution">
    <text evidence="2">The sequence shown here is derived from an EMBL/GenBank/DDBJ whole genome shotgun (WGS) entry which is preliminary data.</text>
</comment>
<dbReference type="SUPFAM" id="SSF81301">
    <property type="entry name" value="Nucleotidyltransferase"/>
    <property type="match status" value="1"/>
</dbReference>
<organism evidence="2 3">
    <name type="scientific">Vibrio zhugei</name>
    <dbReference type="NCBI Taxonomy" id="2479546"/>
    <lineage>
        <taxon>Bacteria</taxon>
        <taxon>Pseudomonadati</taxon>
        <taxon>Pseudomonadota</taxon>
        <taxon>Gammaproteobacteria</taxon>
        <taxon>Vibrionales</taxon>
        <taxon>Vibrionaceae</taxon>
        <taxon>Vibrio</taxon>
    </lineage>
</organism>
<reference evidence="3" key="1">
    <citation type="journal article" date="2019" name="Int. J. Syst. Evol. Microbiol.">
        <title>The Global Catalogue of Microorganisms (GCM) 10K type strain sequencing project: providing services to taxonomists for standard genome sequencing and annotation.</title>
        <authorList>
            <consortium name="The Broad Institute Genomics Platform"/>
            <consortium name="The Broad Institute Genome Sequencing Center for Infectious Disease"/>
            <person name="Wu L."/>
            <person name="Ma J."/>
        </authorList>
    </citation>
    <scope>NUCLEOTIDE SEQUENCE [LARGE SCALE GENOMIC DNA]</scope>
    <source>
        <strain evidence="3">KCTC 62784</strain>
    </source>
</reference>
<evidence type="ECO:0000259" key="1">
    <source>
        <dbReference type="Pfam" id="PF01909"/>
    </source>
</evidence>
<accession>A0ABV7CCZ5</accession>
<dbReference type="RefSeq" id="WP_241967553.1">
    <property type="nucleotide sequence ID" value="NZ_AP024912.1"/>
</dbReference>
<dbReference type="CDD" id="cd05403">
    <property type="entry name" value="NT_KNTase_like"/>
    <property type="match status" value="1"/>
</dbReference>
<dbReference type="Proteomes" id="UP001595384">
    <property type="component" value="Unassembled WGS sequence"/>
</dbReference>
<protein>
    <submittedName>
        <fullName evidence="2">Nucleotidyltransferase domain-containing protein</fullName>
    </submittedName>
</protein>
<dbReference type="InterPro" id="IPR002934">
    <property type="entry name" value="Polymerase_NTP_transf_dom"/>
</dbReference>
<feature type="domain" description="Polymerase nucleotidyl transferase" evidence="1">
    <location>
        <begin position="51"/>
        <end position="109"/>
    </location>
</feature>
<proteinExistence type="predicted"/>